<evidence type="ECO:0000313" key="1">
    <source>
        <dbReference type="EMBL" id="MBO0349340.1"/>
    </source>
</evidence>
<name>A0ABS3FQI4_9CYAN</name>
<accession>A0ABS3FQI4</accession>
<protein>
    <submittedName>
        <fullName evidence="1">HetZ-related protein 2</fullName>
    </submittedName>
</protein>
<organism evidence="1 2">
    <name type="scientific">Phormidium pseudopriestleyi FRX01</name>
    <dbReference type="NCBI Taxonomy" id="1759528"/>
    <lineage>
        <taxon>Bacteria</taxon>
        <taxon>Bacillati</taxon>
        <taxon>Cyanobacteriota</taxon>
        <taxon>Cyanophyceae</taxon>
        <taxon>Oscillatoriophycideae</taxon>
        <taxon>Oscillatoriales</taxon>
        <taxon>Oscillatoriaceae</taxon>
        <taxon>Phormidium</taxon>
    </lineage>
</organism>
<dbReference type="Proteomes" id="UP000664844">
    <property type="component" value="Unassembled WGS sequence"/>
</dbReference>
<sequence>MTLAEQLAQEWRSRLSQDCPEHPASTHESIVQWLLGEDPDRFEALTPEKLEIIRSAMDYRYRILLRVIGVSPERAYTNLVRRLSSLVLLRNKIKTWVALSRDRQRTVVDVVQEVVQELCERDRYMQQQIAWIGQSTQTSRVRNALLLATIEEYCLRPVRNQPLLAYRFFNYLRRSQRGGLTQVPEAELIRLVSDEIGSDESDSSISLLDAQAIANAQDAIAWEEQQLLRQNVHQEFAEYLAKNVDPTAADWLRLYLQGCSQDAIAKALNLPVKQVYRLREKVSYHAIRVFSLKIEPELVANWLQISLQDHGFGLTSTQWSQFYATLPPEQQQLLNQLKQGQSLEAIAQKQGLKHSQVLGEWTQLYLAAQSLRNSRSEPDG</sequence>
<dbReference type="RefSeq" id="WP_207087867.1">
    <property type="nucleotide sequence ID" value="NZ_JAFLQW010000260.1"/>
</dbReference>
<gene>
    <name evidence="1" type="ORF">J0895_09515</name>
</gene>
<evidence type="ECO:0000313" key="2">
    <source>
        <dbReference type="Proteomes" id="UP000664844"/>
    </source>
</evidence>
<dbReference type="NCBIfam" id="NF037965">
    <property type="entry name" value="HetZ_rel_2"/>
    <property type="match status" value="1"/>
</dbReference>
<comment type="caution">
    <text evidence="1">The sequence shown here is derived from an EMBL/GenBank/DDBJ whole genome shotgun (WGS) entry which is preliminary data.</text>
</comment>
<keyword evidence="2" id="KW-1185">Reference proteome</keyword>
<dbReference type="EMBL" id="JAFLQW010000260">
    <property type="protein sequence ID" value="MBO0349340.1"/>
    <property type="molecule type" value="Genomic_DNA"/>
</dbReference>
<dbReference type="InterPro" id="IPR048033">
    <property type="entry name" value="HetZ-rel_2"/>
</dbReference>
<proteinExistence type="predicted"/>
<reference evidence="1 2" key="1">
    <citation type="submission" date="2021-03" db="EMBL/GenBank/DDBJ databases">
        <title>Metabolic Capacity of the Antarctic Cyanobacterium Phormidium pseudopriestleyi that Sustains Oxygenic Photosynthesis in the Presence of Hydrogen Sulfide.</title>
        <authorList>
            <person name="Lumian J.E."/>
            <person name="Jungblut A.D."/>
            <person name="Dillon M.L."/>
            <person name="Hawes I."/>
            <person name="Doran P.T."/>
            <person name="Mackey T.J."/>
            <person name="Dick G.J."/>
            <person name="Grettenberger C.L."/>
            <person name="Sumner D.Y."/>
        </authorList>
    </citation>
    <scope>NUCLEOTIDE SEQUENCE [LARGE SCALE GENOMIC DNA]</scope>
    <source>
        <strain evidence="1 2">FRX01</strain>
    </source>
</reference>